<reference evidence="1 2" key="1">
    <citation type="submission" date="2020-06" db="EMBL/GenBank/DDBJ databases">
        <title>Whole-genome sequence of Allochromatium humboldtianum DSM 21881, type strain.</title>
        <authorList>
            <person name="Kyndt J.A."/>
            <person name="Meyer T.E."/>
        </authorList>
    </citation>
    <scope>NUCLEOTIDE SEQUENCE [LARGE SCALE GENOMIC DNA]</scope>
    <source>
        <strain evidence="1 2">DSM 21881</strain>
    </source>
</reference>
<dbReference type="AlphaFoldDB" id="A0A850RGX4"/>
<evidence type="ECO:0000313" key="2">
    <source>
        <dbReference type="Proteomes" id="UP000592294"/>
    </source>
</evidence>
<dbReference type="RefSeq" id="WP_176978135.1">
    <property type="nucleotide sequence ID" value="NZ_JABZEO010000022.1"/>
</dbReference>
<evidence type="ECO:0000313" key="1">
    <source>
        <dbReference type="EMBL" id="NVZ11436.1"/>
    </source>
</evidence>
<keyword evidence="2" id="KW-1185">Reference proteome</keyword>
<proteinExistence type="predicted"/>
<dbReference type="Proteomes" id="UP000592294">
    <property type="component" value="Unassembled WGS sequence"/>
</dbReference>
<organism evidence="1 2">
    <name type="scientific">Allochromatium humboldtianum</name>
    <dbReference type="NCBI Taxonomy" id="504901"/>
    <lineage>
        <taxon>Bacteria</taxon>
        <taxon>Pseudomonadati</taxon>
        <taxon>Pseudomonadota</taxon>
        <taxon>Gammaproteobacteria</taxon>
        <taxon>Chromatiales</taxon>
        <taxon>Chromatiaceae</taxon>
        <taxon>Allochromatium</taxon>
    </lineage>
</organism>
<protein>
    <submittedName>
        <fullName evidence="1">Uncharacterized protein</fullName>
    </submittedName>
</protein>
<gene>
    <name evidence="1" type="ORF">HW932_19475</name>
</gene>
<accession>A0A850RGX4</accession>
<name>A0A850RGX4_9GAMM</name>
<comment type="caution">
    <text evidence="1">The sequence shown here is derived from an EMBL/GenBank/DDBJ whole genome shotgun (WGS) entry which is preliminary data.</text>
</comment>
<dbReference type="EMBL" id="JABZEO010000022">
    <property type="protein sequence ID" value="NVZ11436.1"/>
    <property type="molecule type" value="Genomic_DNA"/>
</dbReference>
<sequence>MRHAPKIEDIQKKVYNFFTNDFGRYINSKGIQSRSEVKRYILETIGSYAHEFGYKVYAEKATCFYAHEEKWIYDLHWRVDSEFSRLVRLPLVMEVVSDEEHYGRDQRITDSFLKLMQSKADIRLMAFEFEYPELENMQQYLINLIEQFEGTQPGDCYWIVGWENVPISVNGLKFENYRA</sequence>